<sequence length="785" mass="87354">MLQNYFKIAVRNIWKHRLFSFINIFGLASGLMVCFLAIAHIKGALDYDHFHPKGERIYRIITDVISNENDKTAFATTPLPLAETLKKDYGFVENAARVIRTYAEVQGNDKRLDFLTFAVDVSFFQMFGYPVLKGQFPAAPGTAVISQATAEKIFGTQDPIGQVLEQEGIAPSVITAVVADTAFRSHLKFDILFALPADKMSLFDEGKGWNDFGKSYTYILLKEGIAEGQLEETLPSVGKRESANLAPGGIKSLDFRAQPLTDISPAMEELMNSTYEPQISGLMLEMAVGLVTLLMAAFNYINLTLARSMSRAREVGIRKTSGALRWQLLGQFMAESVILSLLALMLAYVMLELVKPMAFVQQWLIGGVVWDWKLWAAFVTFSIAAGLLAGMIPAKVLSNFQPAEVLRSRNGLKVIRGISLRKTLIVLQFNISLLAMIALVTMMRQQYYMATGDYGFRTKNVLNIPLNSISYERLSNEVSKLAGVEHVSGISEPFGHHGATERIKMKRGDEQTIPSFICDVAPDFTKTLQLTLVSGQDLSKKSASGRHILINEEAVKKFNLLDNRSAIGKSIWLNDSTEVQIAGVVKDFRFTSFNWQIRPLIIRPQMSGLRYMHVAVTPGSKDRVLEETKRIFKQLKPYETFEGKWFDDFLYERHAHMDDISFMALLLGISFSIACLGLLGMVTYNTQTRIKEVGIRKVMGAEVAQIIWLLSRDFVKLLTIAGAIALPLGYLAGYAFLFNFAYHVSIGFETLGLCFGVLLLLGGLIISTRTYKAATGNPVEALGNE</sequence>
<dbReference type="AlphaFoldDB" id="A0A9X1Q9I4"/>
<evidence type="ECO:0000256" key="6">
    <source>
        <dbReference type="SAM" id="Phobius"/>
    </source>
</evidence>
<dbReference type="PANTHER" id="PTHR30572:SF18">
    <property type="entry name" value="ABC-TYPE MACROLIDE FAMILY EXPORT SYSTEM PERMEASE COMPONENT 2"/>
    <property type="match status" value="1"/>
</dbReference>
<evidence type="ECO:0000256" key="3">
    <source>
        <dbReference type="ARBA" id="ARBA00022692"/>
    </source>
</evidence>
<name>A0A9X1Q9I4_9BACT</name>
<keyword evidence="2" id="KW-1003">Cell membrane</keyword>
<dbReference type="InterPro" id="IPR025857">
    <property type="entry name" value="MacB_PCD"/>
</dbReference>
<keyword evidence="4 6" id="KW-1133">Transmembrane helix</keyword>
<feature type="transmembrane region" description="Helical" evidence="6">
    <location>
        <begin position="326"/>
        <end position="351"/>
    </location>
</feature>
<organism evidence="9 10">
    <name type="scientific">Dyadobacter chenhuakuii</name>
    <dbReference type="NCBI Taxonomy" id="2909339"/>
    <lineage>
        <taxon>Bacteria</taxon>
        <taxon>Pseudomonadati</taxon>
        <taxon>Bacteroidota</taxon>
        <taxon>Cytophagia</taxon>
        <taxon>Cytophagales</taxon>
        <taxon>Spirosomataceae</taxon>
        <taxon>Dyadobacter</taxon>
    </lineage>
</organism>
<dbReference type="Pfam" id="PF02687">
    <property type="entry name" value="FtsX"/>
    <property type="match status" value="2"/>
</dbReference>
<feature type="transmembrane region" description="Helical" evidence="6">
    <location>
        <begin position="660"/>
        <end position="682"/>
    </location>
</feature>
<evidence type="ECO:0000256" key="4">
    <source>
        <dbReference type="ARBA" id="ARBA00022989"/>
    </source>
</evidence>
<feature type="domain" description="MacB-like periplasmic core" evidence="8">
    <location>
        <begin position="432"/>
        <end position="620"/>
    </location>
</feature>
<feature type="transmembrane region" description="Helical" evidence="6">
    <location>
        <begin position="282"/>
        <end position="305"/>
    </location>
</feature>
<evidence type="ECO:0000259" key="8">
    <source>
        <dbReference type="Pfam" id="PF12704"/>
    </source>
</evidence>
<dbReference type="EMBL" id="JAKFFV010000003">
    <property type="protein sequence ID" value="MCF2497625.1"/>
    <property type="molecule type" value="Genomic_DNA"/>
</dbReference>
<gene>
    <name evidence="9" type="ORF">L0661_04870</name>
</gene>
<keyword evidence="3 6" id="KW-0812">Transmembrane</keyword>
<evidence type="ECO:0000256" key="5">
    <source>
        <dbReference type="ARBA" id="ARBA00023136"/>
    </source>
</evidence>
<dbReference type="InterPro" id="IPR003838">
    <property type="entry name" value="ABC3_permease_C"/>
</dbReference>
<evidence type="ECO:0000313" key="9">
    <source>
        <dbReference type="EMBL" id="MCF2497625.1"/>
    </source>
</evidence>
<evidence type="ECO:0000259" key="7">
    <source>
        <dbReference type="Pfam" id="PF02687"/>
    </source>
</evidence>
<reference evidence="9" key="1">
    <citation type="submission" date="2022-01" db="EMBL/GenBank/DDBJ databases">
        <title>Novel species in genus Dyadobacter.</title>
        <authorList>
            <person name="Ma C."/>
        </authorList>
    </citation>
    <scope>NUCLEOTIDE SEQUENCE</scope>
    <source>
        <strain evidence="9">CY357</strain>
    </source>
</reference>
<dbReference type="Pfam" id="PF12704">
    <property type="entry name" value="MacB_PCD"/>
    <property type="match status" value="2"/>
</dbReference>
<evidence type="ECO:0000256" key="2">
    <source>
        <dbReference type="ARBA" id="ARBA00022475"/>
    </source>
</evidence>
<feature type="transmembrane region" description="Helical" evidence="6">
    <location>
        <begin position="21"/>
        <end position="41"/>
    </location>
</feature>
<feature type="transmembrane region" description="Helical" evidence="6">
    <location>
        <begin position="423"/>
        <end position="443"/>
    </location>
</feature>
<comment type="subcellular location">
    <subcellularLocation>
        <location evidence="1">Cell membrane</location>
        <topology evidence="1">Multi-pass membrane protein</topology>
    </subcellularLocation>
</comment>
<feature type="domain" description="ABC3 transporter permease C-terminal" evidence="7">
    <location>
        <begin position="287"/>
        <end position="402"/>
    </location>
</feature>
<feature type="transmembrane region" description="Helical" evidence="6">
    <location>
        <begin position="717"/>
        <end position="738"/>
    </location>
</feature>
<accession>A0A9X1Q9I4</accession>
<feature type="transmembrane region" description="Helical" evidence="6">
    <location>
        <begin position="744"/>
        <end position="766"/>
    </location>
</feature>
<dbReference type="PANTHER" id="PTHR30572">
    <property type="entry name" value="MEMBRANE COMPONENT OF TRANSPORTER-RELATED"/>
    <property type="match status" value="1"/>
</dbReference>
<feature type="transmembrane region" description="Helical" evidence="6">
    <location>
        <begin position="374"/>
        <end position="392"/>
    </location>
</feature>
<proteinExistence type="predicted"/>
<dbReference type="RefSeq" id="WP_235177006.1">
    <property type="nucleotide sequence ID" value="NZ_JAKFFV010000003.1"/>
</dbReference>
<feature type="domain" description="ABC3 transporter permease C-terminal" evidence="7">
    <location>
        <begin position="666"/>
        <end position="778"/>
    </location>
</feature>
<evidence type="ECO:0000313" key="10">
    <source>
        <dbReference type="Proteomes" id="UP001139411"/>
    </source>
</evidence>
<feature type="domain" description="MacB-like periplasmic core" evidence="8">
    <location>
        <begin position="20"/>
        <end position="234"/>
    </location>
</feature>
<dbReference type="InterPro" id="IPR050250">
    <property type="entry name" value="Macrolide_Exporter_MacB"/>
</dbReference>
<dbReference type="Proteomes" id="UP001139411">
    <property type="component" value="Unassembled WGS sequence"/>
</dbReference>
<keyword evidence="5 6" id="KW-0472">Membrane</keyword>
<comment type="caution">
    <text evidence="9">The sequence shown here is derived from an EMBL/GenBank/DDBJ whole genome shotgun (WGS) entry which is preliminary data.</text>
</comment>
<protein>
    <submittedName>
        <fullName evidence="9">ABC transporter permease</fullName>
    </submittedName>
</protein>
<dbReference type="GO" id="GO:0005886">
    <property type="term" value="C:plasma membrane"/>
    <property type="evidence" value="ECO:0007669"/>
    <property type="project" value="UniProtKB-SubCell"/>
</dbReference>
<dbReference type="GO" id="GO:0022857">
    <property type="term" value="F:transmembrane transporter activity"/>
    <property type="evidence" value="ECO:0007669"/>
    <property type="project" value="TreeGrafter"/>
</dbReference>
<evidence type="ECO:0000256" key="1">
    <source>
        <dbReference type="ARBA" id="ARBA00004651"/>
    </source>
</evidence>